<dbReference type="GO" id="GO:0009435">
    <property type="term" value="P:NAD+ biosynthetic process"/>
    <property type="evidence" value="ECO:0007669"/>
    <property type="project" value="UniProtKB-UniRule"/>
</dbReference>
<proteinExistence type="inferred from homology"/>
<keyword evidence="5 11" id="KW-0808">Transferase</keyword>
<dbReference type="HAMAP" id="MF_00244">
    <property type="entry name" value="NaMN_adenylyltr"/>
    <property type="match status" value="1"/>
</dbReference>
<comment type="function">
    <text evidence="1 11">Catalyzes the reversible adenylation of nicotinate mononucleotide (NaMN) to nicotinic acid adenine dinucleotide (NaAD).</text>
</comment>
<dbReference type="InterPro" id="IPR014729">
    <property type="entry name" value="Rossmann-like_a/b/a_fold"/>
</dbReference>
<evidence type="ECO:0000256" key="1">
    <source>
        <dbReference type="ARBA" id="ARBA00002324"/>
    </source>
</evidence>
<dbReference type="NCBIfam" id="NF000839">
    <property type="entry name" value="PRK00071.1-1"/>
    <property type="match status" value="1"/>
</dbReference>
<evidence type="ECO:0000259" key="12">
    <source>
        <dbReference type="Pfam" id="PF01467"/>
    </source>
</evidence>
<keyword evidence="8 11" id="KW-0067">ATP-binding</keyword>
<name>A0A1H8SB69_9GAMM</name>
<keyword evidence="14" id="KW-1185">Reference proteome</keyword>
<dbReference type="InterPro" id="IPR004821">
    <property type="entry name" value="Cyt_trans-like"/>
</dbReference>
<evidence type="ECO:0000256" key="9">
    <source>
        <dbReference type="ARBA" id="ARBA00023027"/>
    </source>
</evidence>
<gene>
    <name evidence="11" type="primary">nadD</name>
    <name evidence="13" type="ORF">SAMN04488052_102626</name>
</gene>
<dbReference type="PANTHER" id="PTHR39321:SF3">
    <property type="entry name" value="PHOSPHOPANTETHEINE ADENYLYLTRANSFERASE"/>
    <property type="match status" value="1"/>
</dbReference>
<dbReference type="AlphaFoldDB" id="A0A1H8SB69"/>
<dbReference type="NCBIfam" id="TIGR00482">
    <property type="entry name" value="nicotinate (nicotinamide) nucleotide adenylyltransferase"/>
    <property type="match status" value="1"/>
</dbReference>
<dbReference type="GO" id="GO:0004515">
    <property type="term" value="F:nicotinate-nucleotide adenylyltransferase activity"/>
    <property type="evidence" value="ECO:0007669"/>
    <property type="project" value="UniProtKB-UniRule"/>
</dbReference>
<accession>A0A1H8SB69</accession>
<keyword evidence="4 11" id="KW-0662">Pyridine nucleotide biosynthesis</keyword>
<evidence type="ECO:0000256" key="7">
    <source>
        <dbReference type="ARBA" id="ARBA00022741"/>
    </source>
</evidence>
<dbReference type="PANTHER" id="PTHR39321">
    <property type="entry name" value="NICOTINATE-NUCLEOTIDE ADENYLYLTRANSFERASE-RELATED"/>
    <property type="match status" value="1"/>
</dbReference>
<evidence type="ECO:0000313" key="14">
    <source>
        <dbReference type="Proteomes" id="UP000199657"/>
    </source>
</evidence>
<evidence type="ECO:0000256" key="3">
    <source>
        <dbReference type="ARBA" id="ARBA00009014"/>
    </source>
</evidence>
<dbReference type="Gene3D" id="3.40.50.620">
    <property type="entry name" value="HUPs"/>
    <property type="match status" value="1"/>
</dbReference>
<keyword evidence="6 11" id="KW-0548">Nucleotidyltransferase</keyword>
<evidence type="ECO:0000256" key="6">
    <source>
        <dbReference type="ARBA" id="ARBA00022695"/>
    </source>
</evidence>
<comment type="similarity">
    <text evidence="3 11">Belongs to the NadD family.</text>
</comment>
<dbReference type="Proteomes" id="UP000199657">
    <property type="component" value="Unassembled WGS sequence"/>
</dbReference>
<reference evidence="13 14" key="1">
    <citation type="submission" date="2016-10" db="EMBL/GenBank/DDBJ databases">
        <authorList>
            <person name="de Groot N.N."/>
        </authorList>
    </citation>
    <scope>NUCLEOTIDE SEQUENCE [LARGE SCALE GENOMIC DNA]</scope>
    <source>
        <strain evidence="13 14">CGMCC 1.6291</strain>
    </source>
</reference>
<comment type="catalytic activity">
    <reaction evidence="10 11">
        <text>nicotinate beta-D-ribonucleotide + ATP + H(+) = deamido-NAD(+) + diphosphate</text>
        <dbReference type="Rhea" id="RHEA:22860"/>
        <dbReference type="ChEBI" id="CHEBI:15378"/>
        <dbReference type="ChEBI" id="CHEBI:30616"/>
        <dbReference type="ChEBI" id="CHEBI:33019"/>
        <dbReference type="ChEBI" id="CHEBI:57502"/>
        <dbReference type="ChEBI" id="CHEBI:58437"/>
        <dbReference type="EC" id="2.7.7.18"/>
    </reaction>
</comment>
<evidence type="ECO:0000256" key="10">
    <source>
        <dbReference type="ARBA" id="ARBA00048721"/>
    </source>
</evidence>
<dbReference type="GO" id="GO:0005524">
    <property type="term" value="F:ATP binding"/>
    <property type="evidence" value="ECO:0007669"/>
    <property type="project" value="UniProtKB-KW"/>
</dbReference>
<evidence type="ECO:0000256" key="8">
    <source>
        <dbReference type="ARBA" id="ARBA00022840"/>
    </source>
</evidence>
<dbReference type="UniPathway" id="UPA00253">
    <property type="reaction ID" value="UER00332"/>
</dbReference>
<evidence type="ECO:0000256" key="2">
    <source>
        <dbReference type="ARBA" id="ARBA00005019"/>
    </source>
</evidence>
<comment type="pathway">
    <text evidence="2 11">Cofactor biosynthesis; NAD(+) biosynthesis; deamido-NAD(+) from nicotinate D-ribonucleotide: step 1/1.</text>
</comment>
<dbReference type="SUPFAM" id="SSF52374">
    <property type="entry name" value="Nucleotidylyl transferase"/>
    <property type="match status" value="1"/>
</dbReference>
<sequence length="221" mass="24691">MSGTPRPLRGMFGGTFDPVHNAHLRVALDIVEAGALEQLHLVPCHVPPHRGDPEVTAAQRLAMLELAARGEPRFRLDDRELRRDGPSYSVDTLRTLREDYPGDHLCLLLGSDSFVSLPRWDRWQELAVHAHIVVMRRPDHPLELPPPLTDWLQGRETADWAALRGEPAGRVLFQDVTPMAVSATDIRARLADGRSGRYLLPDAVWDYIRDNNLYGAGGYAG</sequence>
<evidence type="ECO:0000313" key="13">
    <source>
        <dbReference type="EMBL" id="SEO75443.1"/>
    </source>
</evidence>
<dbReference type="EMBL" id="FOEG01000002">
    <property type="protein sequence ID" value="SEO75443.1"/>
    <property type="molecule type" value="Genomic_DNA"/>
</dbReference>
<evidence type="ECO:0000256" key="4">
    <source>
        <dbReference type="ARBA" id="ARBA00022642"/>
    </source>
</evidence>
<dbReference type="CDD" id="cd02165">
    <property type="entry name" value="NMNAT"/>
    <property type="match status" value="1"/>
</dbReference>
<protein>
    <recommendedName>
        <fullName evidence="11">Probable nicotinate-nucleotide adenylyltransferase</fullName>
        <ecNumber evidence="11">2.7.7.18</ecNumber>
    </recommendedName>
    <alternativeName>
        <fullName evidence="11">Deamido-NAD(+) diphosphorylase</fullName>
    </alternativeName>
    <alternativeName>
        <fullName evidence="11">Deamido-NAD(+) pyrophosphorylase</fullName>
    </alternativeName>
    <alternativeName>
        <fullName evidence="11">Nicotinate mononucleotide adenylyltransferase</fullName>
        <shortName evidence="11">NaMN adenylyltransferase</shortName>
    </alternativeName>
</protein>
<dbReference type="Pfam" id="PF01467">
    <property type="entry name" value="CTP_transf_like"/>
    <property type="match status" value="1"/>
</dbReference>
<dbReference type="EC" id="2.7.7.18" evidence="11"/>
<feature type="domain" description="Cytidyltransferase-like" evidence="12">
    <location>
        <begin position="11"/>
        <end position="189"/>
    </location>
</feature>
<organism evidence="13 14">
    <name type="scientific">Aquisalimonas asiatica</name>
    <dbReference type="NCBI Taxonomy" id="406100"/>
    <lineage>
        <taxon>Bacteria</taxon>
        <taxon>Pseudomonadati</taxon>
        <taxon>Pseudomonadota</taxon>
        <taxon>Gammaproteobacteria</taxon>
        <taxon>Chromatiales</taxon>
        <taxon>Ectothiorhodospiraceae</taxon>
        <taxon>Aquisalimonas</taxon>
    </lineage>
</organism>
<keyword evidence="9 11" id="KW-0520">NAD</keyword>
<dbReference type="InterPro" id="IPR005248">
    <property type="entry name" value="NadD/NMNAT"/>
</dbReference>
<evidence type="ECO:0000256" key="11">
    <source>
        <dbReference type="HAMAP-Rule" id="MF_00244"/>
    </source>
</evidence>
<dbReference type="NCBIfam" id="TIGR00125">
    <property type="entry name" value="cyt_tran_rel"/>
    <property type="match status" value="1"/>
</dbReference>
<evidence type="ECO:0000256" key="5">
    <source>
        <dbReference type="ARBA" id="ARBA00022679"/>
    </source>
</evidence>
<keyword evidence="7 11" id="KW-0547">Nucleotide-binding</keyword>
<dbReference type="STRING" id="406100.SAMN04488052_102626"/>